<dbReference type="Proteomes" id="UP001177140">
    <property type="component" value="Unassembled WGS sequence"/>
</dbReference>
<dbReference type="Pfam" id="PF11926">
    <property type="entry name" value="DUF3444"/>
    <property type="match status" value="1"/>
</dbReference>
<dbReference type="InterPro" id="IPR024593">
    <property type="entry name" value="DUF3444"/>
</dbReference>
<sequence>MKEGGDHEAWQNSGMNSGRATRSASRKKHEENIRDGNDIASESWRETTTINEPGDKVEKSESRVPLEESTPGRNAENCKKNGEEISVDVDNNEEPVDVDVPDPDFYDFDKDRSEDCFAVDQMWAIFDDVDGMPRFYARIKKVHSPFKVDITWLDFVARDEDETAWRRNRLPVACGKFKHEKTDTIEDICIFSHRIVWEKGVRNSCTIYPRKGETWAVYKNWNIEWSSDPNNHREFEYEYVVVQSDYTHESGISVARLVKLKGFVCLFMPTKNTRMGSFQIPADELLRFSHRVPSFRTSGKERKDVPEGYFELDPASLVSNLEEIS</sequence>
<feature type="compositionally biased region" description="Polar residues" evidence="1">
    <location>
        <begin position="10"/>
        <end position="23"/>
    </location>
</feature>
<accession>A0AA41SJI4</accession>
<evidence type="ECO:0000313" key="3">
    <source>
        <dbReference type="EMBL" id="MCL7036060.1"/>
    </source>
</evidence>
<feature type="domain" description="DUF3444" evidence="2">
    <location>
        <begin position="97"/>
        <end position="301"/>
    </location>
</feature>
<dbReference type="EMBL" id="JAJJMA010163869">
    <property type="protein sequence ID" value="MCL7036060.1"/>
    <property type="molecule type" value="Genomic_DNA"/>
</dbReference>
<comment type="caution">
    <text evidence="3">The sequence shown here is derived from an EMBL/GenBank/DDBJ whole genome shotgun (WGS) entry which is preliminary data.</text>
</comment>
<proteinExistence type="predicted"/>
<gene>
    <name evidence="3" type="ORF">MKW94_007313</name>
</gene>
<feature type="compositionally biased region" description="Basic and acidic residues" evidence="1">
    <location>
        <begin position="53"/>
        <end position="66"/>
    </location>
</feature>
<organism evidence="3 4">
    <name type="scientific">Papaver nudicaule</name>
    <name type="common">Iceland poppy</name>
    <dbReference type="NCBI Taxonomy" id="74823"/>
    <lineage>
        <taxon>Eukaryota</taxon>
        <taxon>Viridiplantae</taxon>
        <taxon>Streptophyta</taxon>
        <taxon>Embryophyta</taxon>
        <taxon>Tracheophyta</taxon>
        <taxon>Spermatophyta</taxon>
        <taxon>Magnoliopsida</taxon>
        <taxon>Ranunculales</taxon>
        <taxon>Papaveraceae</taxon>
        <taxon>Papaveroideae</taxon>
        <taxon>Papaver</taxon>
    </lineage>
</organism>
<name>A0AA41SJI4_PAPNU</name>
<dbReference type="PANTHER" id="PTHR45089:SF24">
    <property type="entry name" value="DNAJ HEAT SHOCK N-TERMINAL DOMAIN-CONTAINING PROTEIN"/>
    <property type="match status" value="1"/>
</dbReference>
<evidence type="ECO:0000256" key="1">
    <source>
        <dbReference type="SAM" id="MobiDB-lite"/>
    </source>
</evidence>
<protein>
    <recommendedName>
        <fullName evidence="2">DUF3444 domain-containing protein</fullName>
    </recommendedName>
</protein>
<dbReference type="AlphaFoldDB" id="A0AA41SJI4"/>
<evidence type="ECO:0000313" key="4">
    <source>
        <dbReference type="Proteomes" id="UP001177140"/>
    </source>
</evidence>
<keyword evidence="4" id="KW-1185">Reference proteome</keyword>
<evidence type="ECO:0000259" key="2">
    <source>
        <dbReference type="Pfam" id="PF11926"/>
    </source>
</evidence>
<feature type="region of interest" description="Disordered" evidence="1">
    <location>
        <begin position="1"/>
        <end position="87"/>
    </location>
</feature>
<dbReference type="PANTHER" id="PTHR45089">
    <property type="entry name" value="DNAJ HEAT SHOCK AMINO-TERMINAL DOMAIN PROTEIN-RELATED"/>
    <property type="match status" value="1"/>
</dbReference>
<reference evidence="3" key="1">
    <citation type="submission" date="2022-03" db="EMBL/GenBank/DDBJ databases">
        <title>A functionally conserved STORR gene fusion in Papaver species that diverged 16.8 million years ago.</title>
        <authorList>
            <person name="Catania T."/>
        </authorList>
    </citation>
    <scope>NUCLEOTIDE SEQUENCE</scope>
    <source>
        <strain evidence="3">S-191538</strain>
    </source>
</reference>
<feature type="compositionally biased region" description="Basic and acidic residues" evidence="1">
    <location>
        <begin position="28"/>
        <end position="37"/>
    </location>
</feature>